<dbReference type="Proteomes" id="UP001472677">
    <property type="component" value="Unassembled WGS sequence"/>
</dbReference>
<comment type="caution">
    <text evidence="2">The sequence shown here is derived from an EMBL/GenBank/DDBJ whole genome shotgun (WGS) entry which is preliminary data.</text>
</comment>
<feature type="region of interest" description="Disordered" evidence="1">
    <location>
        <begin position="1"/>
        <end position="86"/>
    </location>
</feature>
<sequence length="86" mass="9525">MQRQNRSALTRSPPGALRPLRTSVLKLNAKNETKAEQAARTQPKRLHKSEENLRNGSNAPPPIVVQEPFQQPPGLQGKVKSSSQFT</sequence>
<evidence type="ECO:0000313" key="3">
    <source>
        <dbReference type="Proteomes" id="UP001472677"/>
    </source>
</evidence>
<protein>
    <submittedName>
        <fullName evidence="2">Uncharacterized protein</fullName>
    </submittedName>
</protein>
<keyword evidence="3" id="KW-1185">Reference proteome</keyword>
<dbReference type="EMBL" id="JBBPBM010000062">
    <property type="protein sequence ID" value="KAK8515911.1"/>
    <property type="molecule type" value="Genomic_DNA"/>
</dbReference>
<gene>
    <name evidence="2" type="ORF">V6N12_016217</name>
</gene>
<evidence type="ECO:0000256" key="1">
    <source>
        <dbReference type="SAM" id="MobiDB-lite"/>
    </source>
</evidence>
<organism evidence="2 3">
    <name type="scientific">Hibiscus sabdariffa</name>
    <name type="common">roselle</name>
    <dbReference type="NCBI Taxonomy" id="183260"/>
    <lineage>
        <taxon>Eukaryota</taxon>
        <taxon>Viridiplantae</taxon>
        <taxon>Streptophyta</taxon>
        <taxon>Embryophyta</taxon>
        <taxon>Tracheophyta</taxon>
        <taxon>Spermatophyta</taxon>
        <taxon>Magnoliopsida</taxon>
        <taxon>eudicotyledons</taxon>
        <taxon>Gunneridae</taxon>
        <taxon>Pentapetalae</taxon>
        <taxon>rosids</taxon>
        <taxon>malvids</taxon>
        <taxon>Malvales</taxon>
        <taxon>Malvaceae</taxon>
        <taxon>Malvoideae</taxon>
        <taxon>Hibiscus</taxon>
    </lineage>
</organism>
<reference evidence="2 3" key="1">
    <citation type="journal article" date="2024" name="G3 (Bethesda)">
        <title>Genome assembly of Hibiscus sabdariffa L. provides insights into metabolisms of medicinal natural products.</title>
        <authorList>
            <person name="Kim T."/>
        </authorList>
    </citation>
    <scope>NUCLEOTIDE SEQUENCE [LARGE SCALE GENOMIC DNA]</scope>
    <source>
        <strain evidence="2">TK-2024</strain>
        <tissue evidence="2">Old leaves</tissue>
    </source>
</reference>
<feature type="compositionally biased region" description="Polar residues" evidence="1">
    <location>
        <begin position="1"/>
        <end position="10"/>
    </location>
</feature>
<accession>A0ABR2C9I0</accession>
<proteinExistence type="predicted"/>
<evidence type="ECO:0000313" key="2">
    <source>
        <dbReference type="EMBL" id="KAK8515911.1"/>
    </source>
</evidence>
<name>A0ABR2C9I0_9ROSI</name>